<dbReference type="OrthoDB" id="9798107at2"/>
<feature type="binding site" evidence="1">
    <location>
        <position position="67"/>
    </location>
    <ligand>
        <name>Mg(2+)</name>
        <dbReference type="ChEBI" id="CHEBI:18420"/>
        <label>1</label>
    </ligand>
</feature>
<dbReference type="PANTHER" id="PTHR16222">
    <property type="entry name" value="ADP-RIBOSYLGLYCOHYDROLASE"/>
    <property type="match status" value="1"/>
</dbReference>
<keyword evidence="3" id="KW-1185">Reference proteome</keyword>
<comment type="cofactor">
    <cofactor evidence="1">
        <name>Mg(2+)</name>
        <dbReference type="ChEBI" id="CHEBI:18420"/>
    </cofactor>
    <text evidence="1">Binds 2 magnesium ions per subunit.</text>
</comment>
<dbReference type="InterPro" id="IPR036705">
    <property type="entry name" value="Ribosyl_crysJ1_sf"/>
</dbReference>
<dbReference type="PANTHER" id="PTHR16222:SF12">
    <property type="entry name" value="ADP-RIBOSYLGLYCOHYDROLASE-RELATED"/>
    <property type="match status" value="1"/>
</dbReference>
<proteinExistence type="predicted"/>
<name>A0A3N0EIH4_9ACTN</name>
<gene>
    <name evidence="2" type="ORF">EFW17_01900</name>
</gene>
<reference evidence="2 3" key="1">
    <citation type="submission" date="2018-11" db="EMBL/GenBank/DDBJ databases">
        <title>The genome draft of YIM 96095.</title>
        <authorList>
            <person name="Tang S.-K."/>
            <person name="Chunyu W.-X."/>
            <person name="Feng Y.-Z."/>
        </authorList>
    </citation>
    <scope>NUCLEOTIDE SEQUENCE [LARGE SCALE GENOMIC DNA]</scope>
    <source>
        <strain evidence="2 3">YIM 96095</strain>
    </source>
</reference>
<feature type="binding site" evidence="1">
    <location>
        <position position="308"/>
    </location>
    <ligand>
        <name>Mg(2+)</name>
        <dbReference type="ChEBI" id="CHEBI:18420"/>
        <label>1</label>
    </ligand>
</feature>
<dbReference type="GO" id="GO:0046872">
    <property type="term" value="F:metal ion binding"/>
    <property type="evidence" value="ECO:0007669"/>
    <property type="project" value="UniProtKB-KW"/>
</dbReference>
<keyword evidence="2" id="KW-0378">Hydrolase</keyword>
<feature type="binding site" evidence="1">
    <location>
        <position position="66"/>
    </location>
    <ligand>
        <name>Mg(2+)</name>
        <dbReference type="ChEBI" id="CHEBI:18420"/>
        <label>1</label>
    </ligand>
</feature>
<dbReference type="EMBL" id="RJMB01000001">
    <property type="protein sequence ID" value="RNL87584.1"/>
    <property type="molecule type" value="Genomic_DNA"/>
</dbReference>
<accession>A0A3N0EIH4</accession>
<organism evidence="2 3">
    <name type="scientific">Halostreptopolyspora alba</name>
    <dbReference type="NCBI Taxonomy" id="2487137"/>
    <lineage>
        <taxon>Bacteria</taxon>
        <taxon>Bacillati</taxon>
        <taxon>Actinomycetota</taxon>
        <taxon>Actinomycetes</taxon>
        <taxon>Streptosporangiales</taxon>
        <taxon>Nocardiopsidaceae</taxon>
        <taxon>Halostreptopolyspora</taxon>
    </lineage>
</organism>
<dbReference type="InterPro" id="IPR050792">
    <property type="entry name" value="ADP-ribosylglycohydrolase"/>
</dbReference>
<dbReference type="AlphaFoldDB" id="A0A3N0EIH4"/>
<dbReference type="Gene3D" id="1.10.4080.10">
    <property type="entry name" value="ADP-ribosylation/Crystallin J1"/>
    <property type="match status" value="1"/>
</dbReference>
<evidence type="ECO:0000313" key="3">
    <source>
        <dbReference type="Proteomes" id="UP000269198"/>
    </source>
</evidence>
<dbReference type="RefSeq" id="WP_123199449.1">
    <property type="nucleotide sequence ID" value="NZ_RJMB01000001.1"/>
</dbReference>
<dbReference type="SUPFAM" id="SSF101478">
    <property type="entry name" value="ADP-ribosylglycohydrolase"/>
    <property type="match status" value="1"/>
</dbReference>
<evidence type="ECO:0000313" key="2">
    <source>
        <dbReference type="EMBL" id="RNL87584.1"/>
    </source>
</evidence>
<dbReference type="InterPro" id="IPR005502">
    <property type="entry name" value="Ribosyl_crysJ1"/>
</dbReference>
<dbReference type="Pfam" id="PF03747">
    <property type="entry name" value="ADP_ribosyl_GH"/>
    <property type="match status" value="1"/>
</dbReference>
<feature type="binding site" evidence="1">
    <location>
        <position position="311"/>
    </location>
    <ligand>
        <name>Mg(2+)</name>
        <dbReference type="ChEBI" id="CHEBI:18420"/>
        <label>1</label>
    </ligand>
</feature>
<feature type="binding site" evidence="1">
    <location>
        <position position="310"/>
    </location>
    <ligand>
        <name>Mg(2+)</name>
        <dbReference type="ChEBI" id="CHEBI:18420"/>
        <label>1</label>
    </ligand>
</feature>
<keyword evidence="1" id="KW-0479">Metal-binding</keyword>
<comment type="caution">
    <text evidence="2">The sequence shown here is derived from an EMBL/GenBank/DDBJ whole genome shotgun (WGS) entry which is preliminary data.</text>
</comment>
<dbReference type="GO" id="GO:0016787">
    <property type="term" value="F:hydrolase activity"/>
    <property type="evidence" value="ECO:0007669"/>
    <property type="project" value="UniProtKB-KW"/>
</dbReference>
<dbReference type="Proteomes" id="UP000269198">
    <property type="component" value="Unassembled WGS sequence"/>
</dbReference>
<evidence type="ECO:0000256" key="1">
    <source>
        <dbReference type="PIRSR" id="PIRSR605502-1"/>
    </source>
</evidence>
<feature type="binding site" evidence="1">
    <location>
        <position position="65"/>
    </location>
    <ligand>
        <name>Mg(2+)</name>
        <dbReference type="ChEBI" id="CHEBI:18420"/>
        <label>1</label>
    </ligand>
</feature>
<protein>
    <submittedName>
        <fullName evidence="2">ADP-ribosylglycohydrolase family protein</fullName>
    </submittedName>
</protein>
<sequence length="376" mass="40701">MELTREQEQDYRSRVRGCLLGGAVGDALGAPVEFMTLSAIRSEHGDQGIQEYVADRGQNRHGLVTDDTQMTLFTMEGMIRAGLRRDRGIGFNPVGPLHQSYLTWYETQTRRGSSGDWPGWLQGESWLYAQRAPGNTCLDALAASVAPNGEWQRYGAPAENHSKGCGGVMRSAPLGLLPPTWNDVDSAVFSWAAEAAGLTHGHPTGKLSSGALALLVHRLVVGADLTAALDTVMAELARHDHHEETASALRRARDAAATRPATPETVERLGGGWVAEEALAIAVYCALARPRPEEFLDALSLAVTHSGDCDSTGAVCGNILGALHGETALPPQLTFEVEGRGTMLQLADDFVWEFTAHHLLHGEYGPWTRWSERYRG</sequence>
<keyword evidence="1" id="KW-0460">Magnesium</keyword>